<keyword evidence="12" id="KW-0449">Lipoprotein</keyword>
<evidence type="ECO:0000256" key="6">
    <source>
        <dbReference type="ARBA" id="ARBA00022827"/>
    </source>
</evidence>
<dbReference type="SUPFAM" id="SSF143631">
    <property type="entry name" value="ApbE-like"/>
    <property type="match status" value="1"/>
</dbReference>
<dbReference type="GO" id="GO:0046872">
    <property type="term" value="F:metal ion binding"/>
    <property type="evidence" value="ECO:0007669"/>
    <property type="project" value="UniProtKB-UniRule"/>
</dbReference>
<feature type="binding site" evidence="11">
    <location>
        <position position="312"/>
    </location>
    <ligand>
        <name>Mg(2+)</name>
        <dbReference type="ChEBI" id="CHEBI:18420"/>
    </ligand>
</feature>
<dbReference type="Pfam" id="PF02424">
    <property type="entry name" value="ApbE"/>
    <property type="match status" value="1"/>
</dbReference>
<proteinExistence type="inferred from homology"/>
<dbReference type="EMBL" id="FNXY01000005">
    <property type="protein sequence ID" value="SEJ14126.1"/>
    <property type="molecule type" value="Genomic_DNA"/>
</dbReference>
<comment type="cofactor">
    <cofactor evidence="11">
        <name>Mg(2+)</name>
        <dbReference type="ChEBI" id="CHEBI:18420"/>
    </cofactor>
    <cofactor evidence="11">
        <name>Mn(2+)</name>
        <dbReference type="ChEBI" id="CHEBI:29035"/>
    </cofactor>
    <text evidence="11">Magnesium. Can also use manganese.</text>
</comment>
<evidence type="ECO:0000313" key="12">
    <source>
        <dbReference type="EMBL" id="SEJ14126.1"/>
    </source>
</evidence>
<dbReference type="PIRSF" id="PIRSF006268">
    <property type="entry name" value="ApbE"/>
    <property type="match status" value="1"/>
</dbReference>
<keyword evidence="7 10" id="KW-0460">Magnesium</keyword>
<feature type="binding site" evidence="11">
    <location>
        <position position="308"/>
    </location>
    <ligand>
        <name>Mg(2+)</name>
        <dbReference type="ChEBI" id="CHEBI:18420"/>
    </ligand>
</feature>
<keyword evidence="3 10" id="KW-0285">Flavoprotein</keyword>
<dbReference type="Gene3D" id="3.10.520.10">
    <property type="entry name" value="ApbE-like domains"/>
    <property type="match status" value="1"/>
</dbReference>
<dbReference type="InterPro" id="IPR024932">
    <property type="entry name" value="ApbE"/>
</dbReference>
<evidence type="ECO:0000256" key="10">
    <source>
        <dbReference type="PIRNR" id="PIRNR006268"/>
    </source>
</evidence>
<dbReference type="PANTHER" id="PTHR30040:SF2">
    <property type="entry name" value="FAD:PROTEIN FMN TRANSFERASE"/>
    <property type="match status" value="1"/>
</dbReference>
<evidence type="ECO:0000256" key="4">
    <source>
        <dbReference type="ARBA" id="ARBA00022679"/>
    </source>
</evidence>
<dbReference type="GO" id="GO:0016740">
    <property type="term" value="F:transferase activity"/>
    <property type="evidence" value="ECO:0007669"/>
    <property type="project" value="UniProtKB-UniRule"/>
</dbReference>
<dbReference type="InterPro" id="IPR003374">
    <property type="entry name" value="ApbE-like_sf"/>
</dbReference>
<comment type="catalytic activity">
    <reaction evidence="9 10">
        <text>L-threonyl-[protein] + FAD = FMN-L-threonyl-[protein] + AMP + H(+)</text>
        <dbReference type="Rhea" id="RHEA:36847"/>
        <dbReference type="Rhea" id="RHEA-COMP:11060"/>
        <dbReference type="Rhea" id="RHEA-COMP:11061"/>
        <dbReference type="ChEBI" id="CHEBI:15378"/>
        <dbReference type="ChEBI" id="CHEBI:30013"/>
        <dbReference type="ChEBI" id="CHEBI:57692"/>
        <dbReference type="ChEBI" id="CHEBI:74257"/>
        <dbReference type="ChEBI" id="CHEBI:456215"/>
        <dbReference type="EC" id="2.7.1.180"/>
    </reaction>
</comment>
<dbReference type="OrthoDB" id="9778595at2"/>
<evidence type="ECO:0000256" key="2">
    <source>
        <dbReference type="ARBA" id="ARBA00016337"/>
    </source>
</evidence>
<gene>
    <name evidence="12" type="ORF">SAMN04487995_3429</name>
</gene>
<evidence type="ECO:0000256" key="11">
    <source>
        <dbReference type="PIRSR" id="PIRSR006268-2"/>
    </source>
</evidence>
<keyword evidence="6 10" id="KW-0274">FAD</keyword>
<dbReference type="EC" id="2.7.1.180" evidence="1 10"/>
<accession>A0A1H6WEK4</accession>
<dbReference type="Proteomes" id="UP000199532">
    <property type="component" value="Unassembled WGS sequence"/>
</dbReference>
<keyword evidence="13" id="KW-1185">Reference proteome</keyword>
<evidence type="ECO:0000256" key="8">
    <source>
        <dbReference type="ARBA" id="ARBA00031306"/>
    </source>
</evidence>
<evidence type="ECO:0000313" key="13">
    <source>
        <dbReference type="Proteomes" id="UP000199532"/>
    </source>
</evidence>
<reference evidence="12 13" key="1">
    <citation type="submission" date="2016-10" db="EMBL/GenBank/DDBJ databases">
        <authorList>
            <person name="de Groot N.N."/>
        </authorList>
    </citation>
    <scope>NUCLEOTIDE SEQUENCE [LARGE SCALE GENOMIC DNA]</scope>
    <source>
        <strain evidence="12 13">DSM 19938</strain>
    </source>
</reference>
<dbReference type="PANTHER" id="PTHR30040">
    <property type="entry name" value="THIAMINE BIOSYNTHESIS LIPOPROTEIN APBE"/>
    <property type="match status" value="1"/>
</dbReference>
<keyword evidence="4 10" id="KW-0808">Transferase</keyword>
<name>A0A1H6WEK4_9BACT</name>
<comment type="similarity">
    <text evidence="10">Belongs to the ApbE family.</text>
</comment>
<organism evidence="12 13">
    <name type="scientific">Dyadobacter koreensis</name>
    <dbReference type="NCBI Taxonomy" id="408657"/>
    <lineage>
        <taxon>Bacteria</taxon>
        <taxon>Pseudomonadati</taxon>
        <taxon>Bacteroidota</taxon>
        <taxon>Cytophagia</taxon>
        <taxon>Cytophagales</taxon>
        <taxon>Spirosomataceae</taxon>
        <taxon>Dyadobacter</taxon>
    </lineage>
</organism>
<evidence type="ECO:0000256" key="1">
    <source>
        <dbReference type="ARBA" id="ARBA00011955"/>
    </source>
</evidence>
<dbReference type="AlphaFoldDB" id="A0A1H6WEK4"/>
<evidence type="ECO:0000256" key="5">
    <source>
        <dbReference type="ARBA" id="ARBA00022723"/>
    </source>
</evidence>
<evidence type="ECO:0000256" key="3">
    <source>
        <dbReference type="ARBA" id="ARBA00022630"/>
    </source>
</evidence>
<evidence type="ECO:0000256" key="7">
    <source>
        <dbReference type="ARBA" id="ARBA00022842"/>
    </source>
</evidence>
<evidence type="ECO:0000256" key="9">
    <source>
        <dbReference type="ARBA" id="ARBA00048540"/>
    </source>
</evidence>
<feature type="binding site" evidence="11">
    <location>
        <position position="199"/>
    </location>
    <ligand>
        <name>Mg(2+)</name>
        <dbReference type="ChEBI" id="CHEBI:18420"/>
    </ligand>
</feature>
<dbReference type="STRING" id="408657.SAMN04487995_3429"/>
<sequence>MIAFNRFSFTRLYRSFHFIKNSGSNNYHISNIAILFFVCYFPSQLFAQNKRYTFEKGLMGSPFRLIIYANNDSLAAKSASAAFRRIEDLNASLSDYRDDSEINAVSAKSGTKKWIPVSKDLFDILHISDDISKKTRGAFDATLGPIVQEWRRATRKGYFPDKELIADALGRTGYNKVKFDVSSQSIQLHDKGMRLDIGGLGKGYAADEAVKVLKSFGIKSAMIDAGGKLALMDPPPGEKGWKIVISSGRDSIETIEYSNVGIATSGPTYRYLDYNGKRYSHIVNPKTGIGLEHHVRTTVISPNATEADALATAFSVSGIKEGKKYLKHFPNNKVWLVETKGEKVNSWNTIIK</sequence>
<keyword evidence="5 10" id="KW-0479">Metal-binding</keyword>
<protein>
    <recommendedName>
        <fullName evidence="2 10">FAD:protein FMN transferase</fullName>
        <ecNumber evidence="1 10">2.7.1.180</ecNumber>
    </recommendedName>
    <alternativeName>
        <fullName evidence="8 10">Flavin transferase</fullName>
    </alternativeName>
</protein>